<dbReference type="OrthoDB" id="419770at2759"/>
<protein>
    <recommendedName>
        <fullName evidence="4">peptidylprolyl isomerase</fullName>
        <ecNumber evidence="4">5.2.1.8</ecNumber>
    </recommendedName>
</protein>
<feature type="domain" description="C2H2-type" evidence="21">
    <location>
        <begin position="397"/>
        <end position="419"/>
    </location>
</feature>
<proteinExistence type="predicted"/>
<keyword evidence="24" id="KW-1185">Reference proteome</keyword>
<dbReference type="PANTHER" id="PTHR24096:SF353">
    <property type="entry name" value="GH16244P-RELATED"/>
    <property type="match status" value="1"/>
</dbReference>
<keyword evidence="6" id="KW-0677">Repeat</keyword>
<dbReference type="GO" id="GO:0016020">
    <property type="term" value="C:membrane"/>
    <property type="evidence" value="ECO:0007669"/>
    <property type="project" value="GOC"/>
</dbReference>
<evidence type="ECO:0000256" key="5">
    <source>
        <dbReference type="ARBA" id="ARBA00022723"/>
    </source>
</evidence>
<dbReference type="SMART" id="SM00355">
    <property type="entry name" value="ZnF_C2H2"/>
    <property type="match status" value="19"/>
</dbReference>
<keyword evidence="19" id="KW-0812">Transmembrane</keyword>
<keyword evidence="19" id="KW-1133">Transmembrane helix</keyword>
<feature type="domain" description="C2H2-type" evidence="21">
    <location>
        <begin position="164"/>
        <end position="192"/>
    </location>
</feature>
<dbReference type="InterPro" id="IPR020845">
    <property type="entry name" value="AMP-binding_CS"/>
</dbReference>
<feature type="region of interest" description="Disordered" evidence="18">
    <location>
        <begin position="657"/>
        <end position="690"/>
    </location>
</feature>
<keyword evidence="10" id="KW-0697">Rotamase</keyword>
<feature type="domain" description="PPIase cyclophilin-type" evidence="20">
    <location>
        <begin position="813"/>
        <end position="969"/>
    </location>
</feature>
<dbReference type="InterPro" id="IPR000873">
    <property type="entry name" value="AMP-dep_synth/lig_dom"/>
</dbReference>
<dbReference type="InterPro" id="IPR029000">
    <property type="entry name" value="Cyclophilin-like_dom_sf"/>
</dbReference>
<feature type="domain" description="C2H2-type" evidence="21">
    <location>
        <begin position="513"/>
        <end position="540"/>
    </location>
</feature>
<name>A0A1J1IUL7_9DIPT</name>
<dbReference type="SUPFAM" id="SSF57716">
    <property type="entry name" value="Glucocorticoid receptor-like (DNA-binding domain)"/>
    <property type="match status" value="1"/>
</dbReference>
<dbReference type="PROSITE" id="PS51915">
    <property type="entry name" value="ZAD"/>
    <property type="match status" value="1"/>
</dbReference>
<dbReference type="PROSITE" id="PS00028">
    <property type="entry name" value="ZINC_FINGER_C2H2_1"/>
    <property type="match status" value="15"/>
</dbReference>
<dbReference type="Pfam" id="PF00096">
    <property type="entry name" value="zf-C2H2"/>
    <property type="match status" value="4"/>
</dbReference>
<feature type="transmembrane region" description="Helical" evidence="19">
    <location>
        <begin position="2312"/>
        <end position="2332"/>
    </location>
</feature>
<dbReference type="GO" id="GO:0046949">
    <property type="term" value="P:fatty-acyl-CoA biosynthetic process"/>
    <property type="evidence" value="ECO:0007669"/>
    <property type="project" value="TreeGrafter"/>
</dbReference>
<dbReference type="PROSITE" id="PS00455">
    <property type="entry name" value="AMP_BINDING"/>
    <property type="match status" value="4"/>
</dbReference>
<evidence type="ECO:0000256" key="1">
    <source>
        <dbReference type="ARBA" id="ARBA00000971"/>
    </source>
</evidence>
<feature type="transmembrane region" description="Helical" evidence="19">
    <location>
        <begin position="2285"/>
        <end position="2305"/>
    </location>
</feature>
<comment type="catalytic activity">
    <reaction evidence="1">
        <text>[protein]-peptidylproline (omega=180) = [protein]-peptidylproline (omega=0)</text>
        <dbReference type="Rhea" id="RHEA:16237"/>
        <dbReference type="Rhea" id="RHEA-COMP:10747"/>
        <dbReference type="Rhea" id="RHEA-COMP:10748"/>
        <dbReference type="ChEBI" id="CHEBI:83833"/>
        <dbReference type="ChEBI" id="CHEBI:83834"/>
        <dbReference type="EC" id="5.2.1.8"/>
    </reaction>
</comment>
<evidence type="ECO:0000256" key="15">
    <source>
        <dbReference type="ARBA" id="ARBA00023242"/>
    </source>
</evidence>
<dbReference type="PROSITE" id="PS50157">
    <property type="entry name" value="ZINC_FINGER_C2H2_2"/>
    <property type="match status" value="15"/>
</dbReference>
<evidence type="ECO:0000256" key="3">
    <source>
        <dbReference type="ARBA" id="ARBA00004275"/>
    </source>
</evidence>
<dbReference type="Pfam" id="PF04080">
    <property type="entry name" value="Per1"/>
    <property type="match status" value="2"/>
</dbReference>
<dbReference type="EC" id="5.2.1.8" evidence="4"/>
<dbReference type="Gene3D" id="3.30.160.60">
    <property type="entry name" value="Classic Zinc Finger"/>
    <property type="match status" value="9"/>
</dbReference>
<dbReference type="STRING" id="568069.A0A1J1IUL7"/>
<evidence type="ECO:0000313" key="23">
    <source>
        <dbReference type="EMBL" id="CRL03800.1"/>
    </source>
</evidence>
<dbReference type="PRINTS" id="PR00153">
    <property type="entry name" value="CSAPPISMRASE"/>
</dbReference>
<dbReference type="GO" id="GO:0006506">
    <property type="term" value="P:GPI anchor biosynthetic process"/>
    <property type="evidence" value="ECO:0007669"/>
    <property type="project" value="InterPro"/>
</dbReference>
<dbReference type="SUPFAM" id="SSF56801">
    <property type="entry name" value="Acetyl-CoA synthetase-like"/>
    <property type="match status" value="4"/>
</dbReference>
<dbReference type="GO" id="GO:0005777">
    <property type="term" value="C:peroxisome"/>
    <property type="evidence" value="ECO:0007669"/>
    <property type="project" value="UniProtKB-SubCell"/>
</dbReference>
<evidence type="ECO:0000256" key="12">
    <source>
        <dbReference type="ARBA" id="ARBA00023140"/>
    </source>
</evidence>
<evidence type="ECO:0000256" key="18">
    <source>
        <dbReference type="SAM" id="MobiDB-lite"/>
    </source>
</evidence>
<feature type="domain" description="ZAD" evidence="22">
    <location>
        <begin position="5"/>
        <end position="77"/>
    </location>
</feature>
<dbReference type="Pfam" id="PF00501">
    <property type="entry name" value="AMP-binding"/>
    <property type="match status" value="4"/>
</dbReference>
<feature type="transmembrane region" description="Helical" evidence="19">
    <location>
        <begin position="1079"/>
        <end position="1097"/>
    </location>
</feature>
<evidence type="ECO:0000256" key="19">
    <source>
        <dbReference type="SAM" id="Phobius"/>
    </source>
</evidence>
<keyword evidence="7 16" id="KW-0863">Zinc-finger</keyword>
<dbReference type="Pfam" id="PF00160">
    <property type="entry name" value="Pro_isomerase"/>
    <property type="match status" value="1"/>
</dbReference>
<evidence type="ECO:0000256" key="11">
    <source>
        <dbReference type="ARBA" id="ARBA00023125"/>
    </source>
</evidence>
<evidence type="ECO:0000256" key="4">
    <source>
        <dbReference type="ARBA" id="ARBA00013194"/>
    </source>
</evidence>
<sequence>MNTENCCRICLTEYYTGYNLQEHNGESTIHEMIKKICPEIHLDGKPDQICIDCLTQLKTACDFKQKCETSDSFLKNISLERKFKIFDDTEDATIDDFIDTNLFDQDLFDADYIEDLKPDFDSLDPKTAAEFSGSHEENKLNPVDQQVPAIQEKRKFSRSQSTIFKCSLCPEKFTLPSKLIQHSRYVHKNLKPFKCNFPDCGKIYKLLKALKVHQKLHENVLPFKCDECQASFHVKSNLLAHLRTHTGEKFKCSFPNCNKSFNSINYRKQHIELHALTENVSQQFVCVIVECKKSFHDKESLRLHQICHKEKKFDCEICKMKFKTRQSLKIHQLKHTDIKQFTCHICGVLFKYRNQCYDHVRAHTAKREFECFHCSKKFIKKTLLANHMQTHLTVRMFKCNECHKTFKTDNCLYKHRRRHRLIIGKFLCAFCDKNFTSRSDLTNHVRTHTQEKQFACHFEGCQKNFIHKSNLNVHIRSHLESEGFNCDLCGKNLANSNALRNHLNRVHKAEKKFGCELCTLRFASIQLLNIHSEIHKPKKFGCSMCNRRYNFAADLERHVSKMHPQLDATDQSLPSDVCIQCYQMIKTLVFNIEGIMDMQKILKMQIPSQHIHIVSNNGKSSTVNPEIVIKAEKSKRMLVEDIAKKYTNIKVRKLSMENSPSKTNSPTPIATPKIPPKTPEKSPIVLISDSPDDTQKRTRSFMCISCSEKFQKFTILESHLKVCKASSTQQLKCFCGEILTSKEDLSTHVKIKHKQNKQVSKCAVCSKIFSTLLELQNHLKLHKSPPRSSFLCQFCNGKFFDLVTLKEHRDKCNTEIGRIILELFADVTPKTAENFRQFCTGEHRPNGVPMGYKGSSFHRVIKDFMIQGGDFVHSDGTGVVNIYTGSTFPDENFTLKHDTAGLLSMANSGKDTNGCQFFITCAKCNFLDNKHVVFGRVIDGLLNVRKIENVPIGSNNKPRLPISISQCGQILVLLTFIQLAASSAGDRSPYYHNCVHDCLKQKCQNNVLLYKKGMEESFSDHLIEIWRHKKFDVSSLENLITWNCRDECKYQCMHKTTEAFIARKWNIPQFHGKWPFVRILYLAEPASVIFSALNFFFHFQGIKTFRQKVRPDSPCYKLWHAFSFICLNAWTWSMVFHARDFPITEFFDYVFAYSMVLASFWCMVLRVIHDHGKSKKLSGFVTLICALFFLNHFAYLSYNTFDYSYNMNVNIFTGIAGGVGWIIWCLSQIKRRKYVWKMLLFVVLALLTITLEVYDFPPIFWIFDAHSLWHLSSAPITILFYKFIIEDCIQLPTYDPKLKIWSGPKCDPIYNTNVGLGYLILNVLKMTPERITQTSADTNVELTCHEMRIRSMKIANYLKSCGFKQGDVVGLMASNSENLAPIVFACFTLGLPVNPLAPVMTSDDVVHMYSKTKPKIIFCDGDLVGTVQEAVDRMKIQTIVHTLMKKVVGYTFVDDILLSDFNEDDFVFPELNNIAKSTAMIVCSSGTTGLPKGVCKSHEQIIVQIFHVWKHNSCKQEILLTFSSLYWLTGVIVLINGTLYGGKRIITAKSFEAAHAVEIVNKHKVSFLFAPPSGVTAMLQMKNLKLLEHLEILLVGGSIVSKKLCDEMQKYLPNGKICNIYGTTEGDFLSNSFYYQRSGAVGLPLPNTHLRIIDEAENFLGPNEEGELIYKTPVVFLGYFEEPDKTEAIMKDAENGWLYSGDLGYFDDDGFLYIVGRKKDMLKYNGYQIAPSEHEALIDGIKGVASSCVVGVLDEDTGNDILYAFIIKDRSRNDLTEEFILNYVNNKVIDAKKLREFAFEKMMHTSYDPQLKIWSGPKCDPIYNTNVGLGYLILNVLKMTPERITQVSADTNVELTCHEMRIRSMKIANYLKSCGFKQGDVVGLMASNSENLAPIVFACFTLGLPVNPLAPVMTSDDVVHMYSKTKPKIIFCDGDLVGTVQEAVDRMKIQTIVHTLMKKVVGYTFVDDILLSDFNEDDFVFPELNNIAKSTAMILCSSGTTGLPKGVCKSHEQVIAHLHPIWKYHLPSQEVYFNFSSLYWLSGMYFLISGTLYGGKRIITAEQYEADLAVVYLDKFKVTTYLSAPSAVSTMLRSRKMQILKHIKAFSMGGAIVSKKLCENLRSYLPNGKILVAYGSTEFDFATNSKRRQRYGSVGQTNENVQMKIIDDAGKSLRPNEEGEVVFKTEIDFPGYYGEPELSKAATDNGWMYSGDLGYFDDDGFLYIVGRKKDMLKYNNYQIVLLTRVIHDHGKSKKLSGFVTLICALFFLNHFAYLSYNTFDYSYNMNVNIFTGIAGGVGWIIWCLSQIKRRKYVWKMLLFVVLALLTITLEVYDFPPIFWIFDAHSLWHLSSAPITILFYKFIIEDCIQLPTYDPKLKIWSGPKCDPIYNTNVGLGYLILNVLKMTPERITQTSADTNVELTCHEMRIRTMKIVNYLKSCGFKQGDVVGLMASNSENLAPIVFACFTLGLPVTPLAPVMTSDDVVHMYSKTKPKIIFCDGDLVGTVQEAVDRMKIQTIVHTLMKKVVGYTFVDDILLSDFNEDDFVFPELNNISQSTAMIVCSSGTTGLPKGVCKSHEQIIVQIFHVWKHNSCKQEILLTFSSLYWLTGVIVLINGTLYGGKRIITAKSFEAAHAVEIVNKHKVSFLFAPPSGVTAMLQMKNLKLLEHLEILLVGGSIVSKKLCDEMQKYLPNGKICNIYGTTEGDFLSNSFYYQRSGAVGLPLPNTHLRIIDEAENFLGPNEEGELIYKTPVVFLGYFEEPDKTEAIMKDAENGWLYSGDLGYFDDDGFLYIVGRKKDMLKYNGYQIAPSELEALIDGIKGVASSCVVGVLDEDTGNDILYAFIIKDRSRNDLTEEFILNYVNNKVIDAKKLRGGVHFVDSLPMTASGKIQRQEIQKLAQQKYFQVQFVAFSYLDMNSSYDPKIKIWSGPKCDPIYNTNVGLGYLILNVLKMTPERITQVSADTNVELTCHEMRIRSMKIANYLKSCGFTQGDVVGLMASNSENLAPIVFACFTLGLPVNPLAPVMTSDDVVHMYSKTKPKIIFCDGDLVGTVQEAVDRMKVQIIVHTLMKKVVGYKFVDDILLSDFNEDDFVFPELNNIAKSTAMILCSSGTTGLPKGVCKSHEQIIVQEFPKWHFKEASQQISFNFSSIYWLSGSCFQIMGTLYGDKRVITSENFTPELAIKYIDRFNVSIFFSPPSSIAEILNCKSMKTLKSLKCYISGGSIVTKKMCEALSSFLPNGKISVGYGSTEADFLASGFKGQRFGSVGLTDDNVQIKIIDDAGKSLGPNEEGEIMFKTPIAFLGYYGEPELTEEAATKDGWMYSGDLGYFDDDGFLYIVGRKKDMLKYNNYQIAPSELEALIDGIKGVVSSCVVGVLEEDTGNDILYAFIIKDRLRNDLTEEFIFNYVNNKVIDPKKLRGGVHFVDSFPMTASGKIQKREVQKLAENKRKWDQYAMK</sequence>
<comment type="subcellular location">
    <subcellularLocation>
        <location evidence="2">Nucleus</location>
    </subcellularLocation>
    <subcellularLocation>
        <location evidence="3">Peroxisome</location>
    </subcellularLocation>
</comment>
<dbReference type="Gene3D" id="3.30.300.30">
    <property type="match status" value="3"/>
</dbReference>
<keyword evidence="12" id="KW-0576">Peroxisome</keyword>
<feature type="domain" description="C2H2-type" evidence="21">
    <location>
        <begin position="193"/>
        <end position="222"/>
    </location>
</feature>
<feature type="domain" description="C2H2-type" evidence="21">
    <location>
        <begin position="760"/>
        <end position="787"/>
    </location>
</feature>
<dbReference type="PROSITE" id="PS50072">
    <property type="entry name" value="CSA_PPIASE_2"/>
    <property type="match status" value="1"/>
</dbReference>
<evidence type="ECO:0000256" key="10">
    <source>
        <dbReference type="ARBA" id="ARBA00023110"/>
    </source>
</evidence>
<keyword evidence="19" id="KW-0472">Membrane</keyword>
<organism evidence="23 24">
    <name type="scientific">Clunio marinus</name>
    <dbReference type="NCBI Taxonomy" id="568069"/>
    <lineage>
        <taxon>Eukaryota</taxon>
        <taxon>Metazoa</taxon>
        <taxon>Ecdysozoa</taxon>
        <taxon>Arthropoda</taxon>
        <taxon>Hexapoda</taxon>
        <taxon>Insecta</taxon>
        <taxon>Pterygota</taxon>
        <taxon>Neoptera</taxon>
        <taxon>Endopterygota</taxon>
        <taxon>Diptera</taxon>
        <taxon>Nematocera</taxon>
        <taxon>Chironomoidea</taxon>
        <taxon>Chironomidae</taxon>
        <taxon>Clunio</taxon>
    </lineage>
</organism>
<feature type="domain" description="C2H2-type" evidence="21">
    <location>
        <begin position="341"/>
        <end position="368"/>
    </location>
</feature>
<evidence type="ECO:0000256" key="16">
    <source>
        <dbReference type="PROSITE-ProRule" id="PRU00042"/>
    </source>
</evidence>
<feature type="domain" description="C2H2-type" evidence="21">
    <location>
        <begin position="540"/>
        <end position="568"/>
    </location>
</feature>
<feature type="domain" description="C2H2-type" evidence="21">
    <location>
        <begin position="223"/>
        <end position="250"/>
    </location>
</feature>
<feature type="domain" description="C2H2-type" evidence="21">
    <location>
        <begin position="426"/>
        <end position="453"/>
    </location>
</feature>
<feature type="domain" description="C2H2-type" evidence="21">
    <location>
        <begin position="484"/>
        <end position="512"/>
    </location>
</feature>
<feature type="binding site" evidence="17">
    <location>
        <position position="50"/>
    </location>
    <ligand>
        <name>Zn(2+)</name>
        <dbReference type="ChEBI" id="CHEBI:29105"/>
    </ligand>
</feature>
<reference evidence="23 24" key="1">
    <citation type="submission" date="2015-04" db="EMBL/GenBank/DDBJ databases">
        <authorList>
            <person name="Syromyatnikov M.Y."/>
            <person name="Popov V.N."/>
        </authorList>
    </citation>
    <scope>NUCLEOTIDE SEQUENCE [LARGE SCALE GENOMIC DNA]</scope>
</reference>
<dbReference type="InterPro" id="IPR012934">
    <property type="entry name" value="Znf_AD"/>
</dbReference>
<dbReference type="InterPro" id="IPR025110">
    <property type="entry name" value="AMP-bd_C"/>
</dbReference>
<dbReference type="InterPro" id="IPR042099">
    <property type="entry name" value="ANL_N_sf"/>
</dbReference>
<dbReference type="PROSITE" id="PS00170">
    <property type="entry name" value="CSA_PPIASE_1"/>
    <property type="match status" value="1"/>
</dbReference>
<dbReference type="Gene3D" id="3.40.50.12780">
    <property type="entry name" value="N-terminal domain of ligase-like"/>
    <property type="match status" value="4"/>
</dbReference>
<dbReference type="Proteomes" id="UP000183832">
    <property type="component" value="Unassembled WGS sequence"/>
</dbReference>
<evidence type="ECO:0000313" key="24">
    <source>
        <dbReference type="Proteomes" id="UP000183832"/>
    </source>
</evidence>
<feature type="transmembrane region" description="Helical" evidence="19">
    <location>
        <begin position="1150"/>
        <end position="1168"/>
    </location>
</feature>
<keyword evidence="14" id="KW-0413">Isomerase</keyword>
<keyword evidence="13" id="KW-0804">Transcription</keyword>
<dbReference type="GO" id="GO:0003755">
    <property type="term" value="F:peptidyl-prolyl cis-trans isomerase activity"/>
    <property type="evidence" value="ECO:0007669"/>
    <property type="project" value="UniProtKB-KW"/>
</dbReference>
<evidence type="ECO:0000256" key="13">
    <source>
        <dbReference type="ARBA" id="ARBA00023163"/>
    </source>
</evidence>
<dbReference type="FunFam" id="2.40.100.10:FF:000025">
    <property type="entry name" value="Peptidyl-prolyl cis-trans isomerase CYP19-2"/>
    <property type="match status" value="1"/>
</dbReference>
<dbReference type="InterPro" id="IPR002130">
    <property type="entry name" value="Cyclophilin-type_PPIase_dom"/>
</dbReference>
<dbReference type="Pfam" id="PF07776">
    <property type="entry name" value="zf-AD"/>
    <property type="match status" value="1"/>
</dbReference>
<evidence type="ECO:0000256" key="14">
    <source>
        <dbReference type="ARBA" id="ARBA00023235"/>
    </source>
</evidence>
<feature type="transmembrane region" description="Helical" evidence="19">
    <location>
        <begin position="2596"/>
        <end position="2618"/>
    </location>
</feature>
<feature type="domain" description="C2H2-type" evidence="21">
    <location>
        <begin position="284"/>
        <end position="313"/>
    </location>
</feature>
<feature type="transmembrane region" description="Helical" evidence="19">
    <location>
        <begin position="1118"/>
        <end position="1138"/>
    </location>
</feature>
<dbReference type="GO" id="GO:0004467">
    <property type="term" value="F:long-chain fatty acid-CoA ligase activity"/>
    <property type="evidence" value="ECO:0007669"/>
    <property type="project" value="TreeGrafter"/>
</dbReference>
<feature type="domain" description="C2H2-type" evidence="21">
    <location>
        <begin position="369"/>
        <end position="396"/>
    </location>
</feature>
<dbReference type="GO" id="GO:0006457">
    <property type="term" value="P:protein folding"/>
    <property type="evidence" value="ECO:0007669"/>
    <property type="project" value="InterPro"/>
</dbReference>
<feature type="domain" description="C2H2-type" evidence="21">
    <location>
        <begin position="313"/>
        <end position="340"/>
    </location>
</feature>
<feature type="domain" description="C2H2-type" evidence="21">
    <location>
        <begin position="250"/>
        <end position="279"/>
    </location>
</feature>
<feature type="binding site" evidence="17">
    <location>
        <position position="53"/>
    </location>
    <ligand>
        <name>Zn(2+)</name>
        <dbReference type="ChEBI" id="CHEBI:29105"/>
    </ligand>
</feature>
<keyword evidence="8 17" id="KW-0862">Zinc</keyword>
<dbReference type="InterPro" id="IPR013087">
    <property type="entry name" value="Znf_C2H2_type"/>
</dbReference>
<evidence type="ECO:0000256" key="7">
    <source>
        <dbReference type="ARBA" id="ARBA00022771"/>
    </source>
</evidence>
<feature type="transmembrane region" description="Helical" evidence="19">
    <location>
        <begin position="1210"/>
        <end position="1227"/>
    </location>
</feature>
<dbReference type="PANTHER" id="PTHR24096">
    <property type="entry name" value="LONG-CHAIN-FATTY-ACID--COA LIGASE"/>
    <property type="match status" value="1"/>
</dbReference>
<evidence type="ECO:0000259" key="21">
    <source>
        <dbReference type="PROSITE" id="PS50157"/>
    </source>
</evidence>
<evidence type="ECO:0000259" key="22">
    <source>
        <dbReference type="PROSITE" id="PS51915"/>
    </source>
</evidence>
<evidence type="ECO:0000256" key="9">
    <source>
        <dbReference type="ARBA" id="ARBA00023015"/>
    </source>
</evidence>
<dbReference type="InterPro" id="IPR020892">
    <property type="entry name" value="Cyclophilin-type_PPIase_CS"/>
</dbReference>
<feature type="transmembrane region" description="Helical" evidence="19">
    <location>
        <begin position="2255"/>
        <end position="2273"/>
    </location>
</feature>
<gene>
    <name evidence="23" type="ORF">CLUMA_CG016296</name>
</gene>
<evidence type="ECO:0000256" key="8">
    <source>
        <dbReference type="ARBA" id="ARBA00022833"/>
    </source>
</evidence>
<accession>A0A1J1IUL7</accession>
<keyword evidence="15" id="KW-0539">Nucleus</keyword>
<dbReference type="FunFam" id="3.30.160.60:FF:000322">
    <property type="entry name" value="GDNF-inducible zinc finger protein 1"/>
    <property type="match status" value="1"/>
</dbReference>
<feature type="transmembrane region" description="Helical" evidence="19">
    <location>
        <begin position="2037"/>
        <end position="2055"/>
    </location>
</feature>
<dbReference type="CDD" id="cd01926">
    <property type="entry name" value="cyclophilin_ABH_like"/>
    <property type="match status" value="1"/>
</dbReference>
<evidence type="ECO:0000259" key="20">
    <source>
        <dbReference type="PROSITE" id="PS50072"/>
    </source>
</evidence>
<feature type="domain" description="C2H2-type" evidence="21">
    <location>
        <begin position="454"/>
        <end position="483"/>
    </location>
</feature>
<evidence type="ECO:0000256" key="17">
    <source>
        <dbReference type="PROSITE-ProRule" id="PRU01263"/>
    </source>
</evidence>
<dbReference type="InterPro" id="IPR036236">
    <property type="entry name" value="Znf_C2H2_sf"/>
</dbReference>
<dbReference type="GO" id="GO:0003677">
    <property type="term" value="F:DNA binding"/>
    <property type="evidence" value="ECO:0007669"/>
    <property type="project" value="UniProtKB-KW"/>
</dbReference>
<dbReference type="GO" id="GO:0008270">
    <property type="term" value="F:zinc ion binding"/>
    <property type="evidence" value="ECO:0007669"/>
    <property type="project" value="UniProtKB-UniRule"/>
</dbReference>
<evidence type="ECO:0000256" key="6">
    <source>
        <dbReference type="ARBA" id="ARBA00022737"/>
    </source>
</evidence>
<keyword evidence="5 17" id="KW-0479">Metal-binding</keyword>
<dbReference type="SMART" id="SM00868">
    <property type="entry name" value="zf-AD"/>
    <property type="match status" value="2"/>
</dbReference>
<dbReference type="GO" id="GO:0005634">
    <property type="term" value="C:nucleus"/>
    <property type="evidence" value="ECO:0007669"/>
    <property type="project" value="UniProtKB-SubCell"/>
</dbReference>
<feature type="binding site" evidence="17">
    <location>
        <position position="10"/>
    </location>
    <ligand>
        <name>Zn(2+)</name>
        <dbReference type="ChEBI" id="CHEBI:29105"/>
    </ligand>
</feature>
<dbReference type="SUPFAM" id="SSF57667">
    <property type="entry name" value="beta-beta-alpha zinc fingers"/>
    <property type="match status" value="8"/>
</dbReference>
<dbReference type="InterPro" id="IPR045851">
    <property type="entry name" value="AMP-bd_C_sf"/>
</dbReference>
<dbReference type="Gene3D" id="2.40.100.10">
    <property type="entry name" value="Cyclophilin-like"/>
    <property type="match status" value="1"/>
</dbReference>
<dbReference type="EMBL" id="CVRI01000059">
    <property type="protein sequence ID" value="CRL03800.1"/>
    <property type="molecule type" value="Genomic_DNA"/>
</dbReference>
<evidence type="ECO:0000256" key="2">
    <source>
        <dbReference type="ARBA" id="ARBA00004123"/>
    </source>
</evidence>
<keyword evidence="9" id="KW-0805">Transcription regulation</keyword>
<dbReference type="InterPro" id="IPR007217">
    <property type="entry name" value="Per1-like"/>
</dbReference>
<dbReference type="Pfam" id="PF13193">
    <property type="entry name" value="AMP-binding_C"/>
    <property type="match status" value="2"/>
</dbReference>
<keyword evidence="11" id="KW-0238">DNA-binding</keyword>
<dbReference type="SUPFAM" id="SSF50891">
    <property type="entry name" value="Cyclophilin-like"/>
    <property type="match status" value="1"/>
</dbReference>
<feature type="binding site" evidence="17">
    <location>
        <position position="7"/>
    </location>
    <ligand>
        <name>Zn(2+)</name>
        <dbReference type="ChEBI" id="CHEBI:29105"/>
    </ligand>
</feature>
<feature type="transmembrane region" description="Helical" evidence="19">
    <location>
        <begin position="1180"/>
        <end position="1198"/>
    </location>
</feature>
<dbReference type="FunFam" id="3.40.50.12780:FF:000025">
    <property type="entry name" value="luciferin 4-monooxygenase"/>
    <property type="match status" value="4"/>
</dbReference>
<feature type="transmembrane region" description="Helical" evidence="19">
    <location>
        <begin position="1234"/>
        <end position="1254"/>
    </location>
</feature>